<accession>A0A7Z0WQ10</accession>
<evidence type="ECO:0000313" key="3">
    <source>
        <dbReference type="EMBL" id="OLF11486.1"/>
    </source>
</evidence>
<feature type="domain" description="DUF397" evidence="2">
    <location>
        <begin position="9"/>
        <end position="58"/>
    </location>
</feature>
<reference evidence="3 4" key="1">
    <citation type="submission" date="2016-12" db="EMBL/GenBank/DDBJ databases">
        <title>The draft genome sequence of Actinophytocola xinjiangensis.</title>
        <authorList>
            <person name="Wang W."/>
            <person name="Yuan L."/>
        </authorList>
    </citation>
    <scope>NUCLEOTIDE SEQUENCE [LARGE SCALE GENOMIC DNA]</scope>
    <source>
        <strain evidence="3 4">CGMCC 4.4663</strain>
    </source>
</reference>
<protein>
    <recommendedName>
        <fullName evidence="2">DUF397 domain-containing protein</fullName>
    </recommendedName>
</protein>
<evidence type="ECO:0000256" key="1">
    <source>
        <dbReference type="SAM" id="MobiDB-lite"/>
    </source>
</evidence>
<comment type="caution">
    <text evidence="3">The sequence shown here is derived from an EMBL/GenBank/DDBJ whole genome shotgun (WGS) entry which is preliminary data.</text>
</comment>
<dbReference type="EMBL" id="MSIF01000004">
    <property type="protein sequence ID" value="OLF11486.1"/>
    <property type="molecule type" value="Genomic_DNA"/>
</dbReference>
<name>A0A7Z0WQ10_9PSEU</name>
<proteinExistence type="predicted"/>
<dbReference type="Proteomes" id="UP000185696">
    <property type="component" value="Unassembled WGS sequence"/>
</dbReference>
<organism evidence="3 4">
    <name type="scientific">Actinophytocola xinjiangensis</name>
    <dbReference type="NCBI Taxonomy" id="485602"/>
    <lineage>
        <taxon>Bacteria</taxon>
        <taxon>Bacillati</taxon>
        <taxon>Actinomycetota</taxon>
        <taxon>Actinomycetes</taxon>
        <taxon>Pseudonocardiales</taxon>
        <taxon>Pseudonocardiaceae</taxon>
    </lineage>
</organism>
<dbReference type="InterPro" id="IPR007278">
    <property type="entry name" value="DUF397"/>
</dbReference>
<dbReference type="OrthoDB" id="3694945at2"/>
<dbReference type="Pfam" id="PF04149">
    <property type="entry name" value="DUF397"/>
    <property type="match status" value="1"/>
</dbReference>
<keyword evidence="4" id="KW-1185">Reference proteome</keyword>
<dbReference type="AlphaFoldDB" id="A0A7Z0WQ10"/>
<evidence type="ECO:0000259" key="2">
    <source>
        <dbReference type="Pfam" id="PF04149"/>
    </source>
</evidence>
<gene>
    <name evidence="3" type="ORF">BLA60_10975</name>
</gene>
<sequence>MATADRVVNWRKSSRSQGNGSACVEVGQAAKAVLVRDTKNRTGGQLAFSPDSWSRFLRDR</sequence>
<feature type="region of interest" description="Disordered" evidence="1">
    <location>
        <begin position="1"/>
        <end position="21"/>
    </location>
</feature>
<evidence type="ECO:0000313" key="4">
    <source>
        <dbReference type="Proteomes" id="UP000185696"/>
    </source>
</evidence>